<reference evidence="2" key="3">
    <citation type="journal article" date="2017" name="Nature">
        <title>Genome sequence of the progenitor of the wheat D genome Aegilops tauschii.</title>
        <authorList>
            <person name="Luo M.C."/>
            <person name="Gu Y.Q."/>
            <person name="Puiu D."/>
            <person name="Wang H."/>
            <person name="Twardziok S.O."/>
            <person name="Deal K.R."/>
            <person name="Huo N."/>
            <person name="Zhu T."/>
            <person name="Wang L."/>
            <person name="Wang Y."/>
            <person name="McGuire P.E."/>
            <person name="Liu S."/>
            <person name="Long H."/>
            <person name="Ramasamy R.K."/>
            <person name="Rodriguez J.C."/>
            <person name="Van S.L."/>
            <person name="Yuan L."/>
            <person name="Wang Z."/>
            <person name="Xia Z."/>
            <person name="Xiao L."/>
            <person name="Anderson O.D."/>
            <person name="Ouyang S."/>
            <person name="Liang Y."/>
            <person name="Zimin A.V."/>
            <person name="Pertea G."/>
            <person name="Qi P."/>
            <person name="Bennetzen J.L."/>
            <person name="Dai X."/>
            <person name="Dawson M.W."/>
            <person name="Muller H.G."/>
            <person name="Kugler K."/>
            <person name="Rivarola-Duarte L."/>
            <person name="Spannagl M."/>
            <person name="Mayer K.F.X."/>
            <person name="Lu F.H."/>
            <person name="Bevan M.W."/>
            <person name="Leroy P."/>
            <person name="Li P."/>
            <person name="You F.M."/>
            <person name="Sun Q."/>
            <person name="Liu Z."/>
            <person name="Lyons E."/>
            <person name="Wicker T."/>
            <person name="Salzberg S.L."/>
            <person name="Devos K.M."/>
            <person name="Dvorak J."/>
        </authorList>
    </citation>
    <scope>NUCLEOTIDE SEQUENCE [LARGE SCALE GENOMIC DNA]</scope>
    <source>
        <strain evidence="2">cv. AL8/78</strain>
    </source>
</reference>
<dbReference type="AlphaFoldDB" id="A0A453HTR3"/>
<proteinExistence type="predicted"/>
<reference evidence="3" key="2">
    <citation type="journal article" date="2017" name="Nat. Plants">
        <title>The Aegilops tauschii genome reveals multiple impacts of transposons.</title>
        <authorList>
            <person name="Zhao G."/>
            <person name="Zou C."/>
            <person name="Li K."/>
            <person name="Wang K."/>
            <person name="Li T."/>
            <person name="Gao L."/>
            <person name="Zhang X."/>
            <person name="Wang H."/>
            <person name="Yang Z."/>
            <person name="Liu X."/>
            <person name="Jiang W."/>
            <person name="Mao L."/>
            <person name="Kong X."/>
            <person name="Jiao Y."/>
            <person name="Jia J."/>
        </authorList>
    </citation>
    <scope>NUCLEOTIDE SEQUENCE [LARGE SCALE GENOMIC DNA]</scope>
    <source>
        <strain evidence="3">cv. AL8/78</strain>
    </source>
</reference>
<sequence>FCQVYDDVKSGCSLESSYEALSSLITEANLMRTALGVVLPVSWSGDSSGGITSGSPKSSKSEKADPLGSASMEMLELLILAADILRESFMFKK</sequence>
<feature type="region of interest" description="Disordered" evidence="1">
    <location>
        <begin position="42"/>
        <end position="66"/>
    </location>
</feature>
<dbReference type="Proteomes" id="UP000015105">
    <property type="component" value="Chromosome 4D"/>
</dbReference>
<evidence type="ECO:0000313" key="2">
    <source>
        <dbReference type="EnsemblPlants" id="AET4Gv20303300.5"/>
    </source>
</evidence>
<protein>
    <submittedName>
        <fullName evidence="2">Uncharacterized protein</fullName>
    </submittedName>
</protein>
<reference evidence="3" key="1">
    <citation type="journal article" date="2014" name="Science">
        <title>Ancient hybridizations among the ancestral genomes of bread wheat.</title>
        <authorList>
            <consortium name="International Wheat Genome Sequencing Consortium,"/>
            <person name="Marcussen T."/>
            <person name="Sandve S.R."/>
            <person name="Heier L."/>
            <person name="Spannagl M."/>
            <person name="Pfeifer M."/>
            <person name="Jakobsen K.S."/>
            <person name="Wulff B.B."/>
            <person name="Steuernagel B."/>
            <person name="Mayer K.F."/>
            <person name="Olsen O.A."/>
        </authorList>
    </citation>
    <scope>NUCLEOTIDE SEQUENCE [LARGE SCALE GENOMIC DNA]</scope>
    <source>
        <strain evidence="3">cv. AL8/78</strain>
    </source>
</reference>
<organism evidence="2 3">
    <name type="scientific">Aegilops tauschii subsp. strangulata</name>
    <name type="common">Goatgrass</name>
    <dbReference type="NCBI Taxonomy" id="200361"/>
    <lineage>
        <taxon>Eukaryota</taxon>
        <taxon>Viridiplantae</taxon>
        <taxon>Streptophyta</taxon>
        <taxon>Embryophyta</taxon>
        <taxon>Tracheophyta</taxon>
        <taxon>Spermatophyta</taxon>
        <taxon>Magnoliopsida</taxon>
        <taxon>Liliopsida</taxon>
        <taxon>Poales</taxon>
        <taxon>Poaceae</taxon>
        <taxon>BOP clade</taxon>
        <taxon>Pooideae</taxon>
        <taxon>Triticodae</taxon>
        <taxon>Triticeae</taxon>
        <taxon>Triticinae</taxon>
        <taxon>Aegilops</taxon>
    </lineage>
</organism>
<dbReference type="PANTHER" id="PTHR35712:SF1">
    <property type="entry name" value="MYOSIN HEAVY CHAIN-LIKE PROTEIN"/>
    <property type="match status" value="1"/>
</dbReference>
<dbReference type="Gramene" id="AET4Gv20303300.5">
    <property type="protein sequence ID" value="AET4Gv20303300.5"/>
    <property type="gene ID" value="AET4Gv20303300"/>
</dbReference>
<name>A0A453HTR3_AEGTS</name>
<reference evidence="2" key="4">
    <citation type="submission" date="2019-03" db="UniProtKB">
        <authorList>
            <consortium name="EnsemblPlants"/>
        </authorList>
    </citation>
    <scope>IDENTIFICATION</scope>
</reference>
<reference evidence="2" key="5">
    <citation type="journal article" date="2021" name="G3 (Bethesda)">
        <title>Aegilops tauschii genome assembly Aet v5.0 features greater sequence contiguity and improved annotation.</title>
        <authorList>
            <person name="Wang L."/>
            <person name="Zhu T."/>
            <person name="Rodriguez J.C."/>
            <person name="Deal K.R."/>
            <person name="Dubcovsky J."/>
            <person name="McGuire P.E."/>
            <person name="Lux T."/>
            <person name="Spannagl M."/>
            <person name="Mayer K.F.X."/>
            <person name="Baldrich P."/>
            <person name="Meyers B.C."/>
            <person name="Huo N."/>
            <person name="Gu Y.Q."/>
            <person name="Zhou H."/>
            <person name="Devos K.M."/>
            <person name="Bennetzen J.L."/>
            <person name="Unver T."/>
            <person name="Budak H."/>
            <person name="Gulick P.J."/>
            <person name="Galiba G."/>
            <person name="Kalapos B."/>
            <person name="Nelson D.R."/>
            <person name="Li P."/>
            <person name="You F.M."/>
            <person name="Luo M.C."/>
            <person name="Dvorak J."/>
        </authorList>
    </citation>
    <scope>NUCLEOTIDE SEQUENCE [LARGE SCALE GENOMIC DNA]</scope>
    <source>
        <strain evidence="2">cv. AL8/78</strain>
    </source>
</reference>
<evidence type="ECO:0000256" key="1">
    <source>
        <dbReference type="SAM" id="MobiDB-lite"/>
    </source>
</evidence>
<dbReference type="PANTHER" id="PTHR35712">
    <property type="entry name" value="MYOSIN HEAVY CHAIN-LIKE PROTEIN"/>
    <property type="match status" value="1"/>
</dbReference>
<evidence type="ECO:0000313" key="3">
    <source>
        <dbReference type="Proteomes" id="UP000015105"/>
    </source>
</evidence>
<accession>A0A453HTR3</accession>
<dbReference type="EnsemblPlants" id="AET4Gv20303300.5">
    <property type="protein sequence ID" value="AET4Gv20303300.5"/>
    <property type="gene ID" value="AET4Gv20303300"/>
</dbReference>
<keyword evidence="3" id="KW-1185">Reference proteome</keyword>